<name>A0A1F7HIL2_9BACT</name>
<dbReference type="GO" id="GO:0016679">
    <property type="term" value="F:oxidoreductase activity, acting on diphenols and related substances as donors"/>
    <property type="evidence" value="ECO:0007669"/>
    <property type="project" value="TreeGrafter"/>
</dbReference>
<dbReference type="Proteomes" id="UP000177199">
    <property type="component" value="Unassembled WGS sequence"/>
</dbReference>
<dbReference type="PANTHER" id="PTHR36964">
    <property type="entry name" value="PROTEIN-METHIONINE-SULFOXIDE REDUCTASE HEME-BINDING SUBUNIT MSRQ"/>
    <property type="match status" value="1"/>
</dbReference>
<dbReference type="PANTHER" id="PTHR36964:SF1">
    <property type="entry name" value="PROTEIN-METHIONINE-SULFOXIDE REDUCTASE HEME-BINDING SUBUNIT MSRQ"/>
    <property type="match status" value="1"/>
</dbReference>
<dbReference type="GO" id="GO:0005886">
    <property type="term" value="C:plasma membrane"/>
    <property type="evidence" value="ECO:0007669"/>
    <property type="project" value="TreeGrafter"/>
</dbReference>
<proteinExistence type="predicted"/>
<feature type="transmembrane region" description="Helical" evidence="1">
    <location>
        <begin position="179"/>
        <end position="197"/>
    </location>
</feature>
<gene>
    <name evidence="2" type="ORF">A3F29_02965</name>
</gene>
<feature type="transmembrane region" description="Helical" evidence="1">
    <location>
        <begin position="83"/>
        <end position="106"/>
    </location>
</feature>
<feature type="transmembrane region" description="Helical" evidence="1">
    <location>
        <begin position="44"/>
        <end position="63"/>
    </location>
</feature>
<organism evidence="2 3">
    <name type="scientific">Candidatus Roizmanbacteria bacterium RIFCSPHIGHO2_12_FULL_33_9</name>
    <dbReference type="NCBI Taxonomy" id="1802045"/>
    <lineage>
        <taxon>Bacteria</taxon>
        <taxon>Candidatus Roizmaniibacteriota</taxon>
    </lineage>
</organism>
<evidence type="ECO:0000313" key="2">
    <source>
        <dbReference type="EMBL" id="OGK30925.1"/>
    </source>
</evidence>
<accession>A0A1F7HIL2</accession>
<feature type="transmembrane region" description="Helical" evidence="1">
    <location>
        <begin position="118"/>
        <end position="136"/>
    </location>
</feature>
<feature type="transmembrane region" description="Helical" evidence="1">
    <location>
        <begin position="156"/>
        <end position="173"/>
    </location>
</feature>
<evidence type="ECO:0000256" key="1">
    <source>
        <dbReference type="SAM" id="Phobius"/>
    </source>
</evidence>
<dbReference type="GO" id="GO:0010181">
    <property type="term" value="F:FMN binding"/>
    <property type="evidence" value="ECO:0007669"/>
    <property type="project" value="TreeGrafter"/>
</dbReference>
<keyword evidence="1" id="KW-0472">Membrane</keyword>
<keyword evidence="1" id="KW-1133">Transmembrane helix</keyword>
<comment type="caution">
    <text evidence="2">The sequence shown here is derived from an EMBL/GenBank/DDBJ whole genome shotgun (WGS) entry which is preliminary data.</text>
</comment>
<evidence type="ECO:0008006" key="4">
    <source>
        <dbReference type="Google" id="ProtNLM"/>
    </source>
</evidence>
<sequence length="205" mass="24039">MDRQAISNILHKTLHVLLILSWVIIFVSFFFIKSNLQPIGLEMGNWAIRFLWLSSLPGILKRFRATGFLQNIQIVLMRSRRRLGDLMFSFAVMHYLWNSLFFNINIGANIIPIFGQTPLFKFMGFFGLLILIPLFLTSNNFSVRFLKVWWTRIHRLVYLAMWFVAFHVALQGLVLEASITFAIGILQIASWIFYKIYMKKNQQGL</sequence>
<dbReference type="EMBL" id="MFZV01000038">
    <property type="protein sequence ID" value="OGK30925.1"/>
    <property type="molecule type" value="Genomic_DNA"/>
</dbReference>
<dbReference type="GO" id="GO:0020037">
    <property type="term" value="F:heme binding"/>
    <property type="evidence" value="ECO:0007669"/>
    <property type="project" value="TreeGrafter"/>
</dbReference>
<reference evidence="2 3" key="1">
    <citation type="journal article" date="2016" name="Nat. Commun.">
        <title>Thousands of microbial genomes shed light on interconnected biogeochemical processes in an aquifer system.</title>
        <authorList>
            <person name="Anantharaman K."/>
            <person name="Brown C.T."/>
            <person name="Hug L.A."/>
            <person name="Sharon I."/>
            <person name="Castelle C.J."/>
            <person name="Probst A.J."/>
            <person name="Thomas B.C."/>
            <person name="Singh A."/>
            <person name="Wilkins M.J."/>
            <person name="Karaoz U."/>
            <person name="Brodie E.L."/>
            <person name="Williams K.H."/>
            <person name="Hubbard S.S."/>
            <person name="Banfield J.F."/>
        </authorList>
    </citation>
    <scope>NUCLEOTIDE SEQUENCE [LARGE SCALE GENOMIC DNA]</scope>
</reference>
<keyword evidence="1" id="KW-0812">Transmembrane</keyword>
<dbReference type="AlphaFoldDB" id="A0A1F7HIL2"/>
<feature type="transmembrane region" description="Helical" evidence="1">
    <location>
        <begin position="12"/>
        <end position="32"/>
    </location>
</feature>
<evidence type="ECO:0000313" key="3">
    <source>
        <dbReference type="Proteomes" id="UP000177199"/>
    </source>
</evidence>
<dbReference type="InterPro" id="IPR022837">
    <property type="entry name" value="MsrQ-like"/>
</dbReference>
<protein>
    <recommendedName>
        <fullName evidence="4">Ferric oxidoreductase domain-containing protein</fullName>
    </recommendedName>
</protein>